<dbReference type="AlphaFoldDB" id="A0A6J4H361"/>
<reference evidence="1" key="1">
    <citation type="submission" date="2020-02" db="EMBL/GenBank/DDBJ databases">
        <authorList>
            <person name="Meier V. D."/>
        </authorList>
    </citation>
    <scope>NUCLEOTIDE SEQUENCE</scope>
    <source>
        <strain evidence="1">AVDCRST_MAG92</strain>
    </source>
</reference>
<sequence>MVAVITNKRSASTFEHIDCKFGIRIFDEFKPLQYGGCFVMLYDAID</sequence>
<gene>
    <name evidence="1" type="ORF">AVDCRST_MAG92-42</name>
</gene>
<accession>A0A6J4H361</accession>
<evidence type="ECO:0000313" key="1">
    <source>
        <dbReference type="EMBL" id="CAA9210067.1"/>
    </source>
</evidence>
<proteinExistence type="predicted"/>
<name>A0A6J4H361_9CYAN</name>
<organism evidence="1">
    <name type="scientific">uncultured Coleofasciculus sp</name>
    <dbReference type="NCBI Taxonomy" id="1267456"/>
    <lineage>
        <taxon>Bacteria</taxon>
        <taxon>Bacillati</taxon>
        <taxon>Cyanobacteriota</taxon>
        <taxon>Cyanophyceae</taxon>
        <taxon>Coleofasciculales</taxon>
        <taxon>Coleofasciculaceae</taxon>
        <taxon>Coleofasciculus</taxon>
        <taxon>environmental samples</taxon>
    </lineage>
</organism>
<dbReference type="EMBL" id="CADCTM010000006">
    <property type="protein sequence ID" value="CAA9210067.1"/>
    <property type="molecule type" value="Genomic_DNA"/>
</dbReference>
<protein>
    <submittedName>
        <fullName evidence="1">Uncharacterized protein</fullName>
    </submittedName>
</protein>